<keyword evidence="3" id="KW-1185">Reference proteome</keyword>
<organism evidence="2 3">
    <name type="scientific">Roseomonas elaeocarpi</name>
    <dbReference type="NCBI Taxonomy" id="907779"/>
    <lineage>
        <taxon>Bacteria</taxon>
        <taxon>Pseudomonadati</taxon>
        <taxon>Pseudomonadota</taxon>
        <taxon>Alphaproteobacteria</taxon>
        <taxon>Acetobacterales</taxon>
        <taxon>Roseomonadaceae</taxon>
        <taxon>Roseomonas</taxon>
    </lineage>
</organism>
<accession>A0ABV6JRY0</accession>
<evidence type="ECO:0000256" key="1">
    <source>
        <dbReference type="SAM" id="MobiDB-lite"/>
    </source>
</evidence>
<feature type="region of interest" description="Disordered" evidence="1">
    <location>
        <begin position="1"/>
        <end position="88"/>
    </location>
</feature>
<reference evidence="2 3" key="1">
    <citation type="submission" date="2024-09" db="EMBL/GenBank/DDBJ databases">
        <authorList>
            <person name="Sun Q."/>
            <person name="Mori K."/>
        </authorList>
    </citation>
    <scope>NUCLEOTIDE SEQUENCE [LARGE SCALE GENOMIC DNA]</scope>
    <source>
        <strain evidence="2 3">TBRC 5777</strain>
    </source>
</reference>
<evidence type="ECO:0000313" key="3">
    <source>
        <dbReference type="Proteomes" id="UP001589865"/>
    </source>
</evidence>
<dbReference type="EMBL" id="JBHLUN010000002">
    <property type="protein sequence ID" value="MFC0407338.1"/>
    <property type="molecule type" value="Genomic_DNA"/>
</dbReference>
<sequence length="88" mass="8774">MSNRPPEGPKAQHDAGDAPEGYIPRPPSPEAIRAVSEAQGDITDEWSGEPAEGGQGGPRRAGTPEGGSAGGSEAGTAGETADKDPAPR</sequence>
<protein>
    <recommendedName>
        <fullName evidence="4">DUF1674 domain-containing protein</fullName>
    </recommendedName>
</protein>
<evidence type="ECO:0008006" key="4">
    <source>
        <dbReference type="Google" id="ProtNLM"/>
    </source>
</evidence>
<name>A0ABV6JRY0_9PROT</name>
<evidence type="ECO:0000313" key="2">
    <source>
        <dbReference type="EMBL" id="MFC0407338.1"/>
    </source>
</evidence>
<gene>
    <name evidence="2" type="ORF">ACFFGY_03695</name>
</gene>
<dbReference type="RefSeq" id="WP_377043033.1">
    <property type="nucleotide sequence ID" value="NZ_JBHLUN010000002.1"/>
</dbReference>
<proteinExistence type="predicted"/>
<feature type="compositionally biased region" description="Gly residues" evidence="1">
    <location>
        <begin position="51"/>
        <end position="73"/>
    </location>
</feature>
<dbReference type="Proteomes" id="UP001589865">
    <property type="component" value="Unassembled WGS sequence"/>
</dbReference>
<comment type="caution">
    <text evidence="2">The sequence shown here is derived from an EMBL/GenBank/DDBJ whole genome shotgun (WGS) entry which is preliminary data.</text>
</comment>